<dbReference type="AlphaFoldDB" id="A0A1X7KH71"/>
<feature type="transmembrane region" description="Helical" evidence="7">
    <location>
        <begin position="524"/>
        <end position="547"/>
    </location>
</feature>
<dbReference type="PANTHER" id="PTHR30572">
    <property type="entry name" value="MEMBRANE COMPONENT OF TRANSPORTER-RELATED"/>
    <property type="match status" value="1"/>
</dbReference>
<dbReference type="STRING" id="150121.SAMN06296010_2482"/>
<accession>A0A1X7KH71</accession>
<evidence type="ECO:0000256" key="3">
    <source>
        <dbReference type="ARBA" id="ARBA00022692"/>
    </source>
</evidence>
<comment type="subcellular location">
    <subcellularLocation>
        <location evidence="1">Cell membrane</location>
        <topology evidence="1">Multi-pass membrane protein</topology>
    </subcellularLocation>
</comment>
<evidence type="ECO:0000256" key="7">
    <source>
        <dbReference type="SAM" id="Phobius"/>
    </source>
</evidence>
<feature type="transmembrane region" description="Helical" evidence="7">
    <location>
        <begin position="803"/>
        <end position="834"/>
    </location>
</feature>
<dbReference type="GO" id="GO:0005886">
    <property type="term" value="C:plasma membrane"/>
    <property type="evidence" value="ECO:0007669"/>
    <property type="project" value="UniProtKB-SubCell"/>
</dbReference>
<keyword evidence="2" id="KW-1003">Cell membrane</keyword>
<dbReference type="InterPro" id="IPR050250">
    <property type="entry name" value="Macrolide_Exporter_MacB"/>
</dbReference>
<protein>
    <submittedName>
        <fullName evidence="9">Putative ABC transport system permease protein</fullName>
    </submittedName>
</protein>
<gene>
    <name evidence="9" type="ORF">SAMN06296010_2482</name>
</gene>
<feature type="transmembrane region" description="Helical" evidence="7">
    <location>
        <begin position="315"/>
        <end position="337"/>
    </location>
</feature>
<dbReference type="EMBL" id="FXAY01000004">
    <property type="protein sequence ID" value="SMG40384.1"/>
    <property type="molecule type" value="Genomic_DNA"/>
</dbReference>
<dbReference type="OrthoDB" id="3719151at2"/>
<evidence type="ECO:0000313" key="9">
    <source>
        <dbReference type="EMBL" id="SMG40384.1"/>
    </source>
</evidence>
<evidence type="ECO:0000256" key="6">
    <source>
        <dbReference type="ARBA" id="ARBA00038076"/>
    </source>
</evidence>
<proteinExistence type="inferred from homology"/>
<reference evidence="10" key="1">
    <citation type="submission" date="2017-04" db="EMBL/GenBank/DDBJ databases">
        <authorList>
            <person name="Varghese N."/>
            <person name="Submissions S."/>
        </authorList>
    </citation>
    <scope>NUCLEOTIDE SEQUENCE [LARGE SCALE GENOMIC DNA]</scope>
    <source>
        <strain evidence="10">VKM Ac-2510</strain>
    </source>
</reference>
<comment type="similarity">
    <text evidence="6">Belongs to the ABC-4 integral membrane protein family.</text>
</comment>
<feature type="transmembrane region" description="Helical" evidence="7">
    <location>
        <begin position="476"/>
        <end position="497"/>
    </location>
</feature>
<evidence type="ECO:0000313" key="10">
    <source>
        <dbReference type="Proteomes" id="UP000193244"/>
    </source>
</evidence>
<feature type="transmembrane region" description="Helical" evidence="7">
    <location>
        <begin position="399"/>
        <end position="418"/>
    </location>
</feature>
<dbReference type="PANTHER" id="PTHR30572:SF4">
    <property type="entry name" value="ABC TRANSPORTER PERMEASE YTRF"/>
    <property type="match status" value="1"/>
</dbReference>
<dbReference type="RefSeq" id="WP_085486452.1">
    <property type="nucleotide sequence ID" value="NZ_FXAY01000004.1"/>
</dbReference>
<feature type="transmembrane region" description="Helical" evidence="7">
    <location>
        <begin position="854"/>
        <end position="878"/>
    </location>
</feature>
<dbReference type="Proteomes" id="UP000193244">
    <property type="component" value="Unassembled WGS sequence"/>
</dbReference>
<keyword evidence="5 7" id="KW-0472">Membrane</keyword>
<evidence type="ECO:0000259" key="8">
    <source>
        <dbReference type="Pfam" id="PF02687"/>
    </source>
</evidence>
<evidence type="ECO:0000256" key="2">
    <source>
        <dbReference type="ARBA" id="ARBA00022475"/>
    </source>
</evidence>
<name>A0A1X7KH71_9MICO</name>
<keyword evidence="3 7" id="KW-0812">Transmembrane</keyword>
<dbReference type="GO" id="GO:0022857">
    <property type="term" value="F:transmembrane transporter activity"/>
    <property type="evidence" value="ECO:0007669"/>
    <property type="project" value="TreeGrafter"/>
</dbReference>
<evidence type="ECO:0000256" key="5">
    <source>
        <dbReference type="ARBA" id="ARBA00023136"/>
    </source>
</evidence>
<evidence type="ECO:0000256" key="1">
    <source>
        <dbReference type="ARBA" id="ARBA00004651"/>
    </source>
</evidence>
<feature type="transmembrane region" description="Helical" evidence="7">
    <location>
        <begin position="758"/>
        <end position="782"/>
    </location>
</feature>
<keyword evidence="4 7" id="KW-1133">Transmembrane helix</keyword>
<feature type="domain" description="ABC3 transporter permease C-terminal" evidence="8">
    <location>
        <begin position="762"/>
        <end position="878"/>
    </location>
</feature>
<feature type="transmembrane region" description="Helical" evidence="7">
    <location>
        <begin position="21"/>
        <end position="43"/>
    </location>
</feature>
<dbReference type="InterPro" id="IPR003838">
    <property type="entry name" value="ABC3_permease_C"/>
</dbReference>
<evidence type="ECO:0000256" key="4">
    <source>
        <dbReference type="ARBA" id="ARBA00022989"/>
    </source>
</evidence>
<keyword evidence="10" id="KW-1185">Reference proteome</keyword>
<sequence>MNDITSPVRLVFDHLRAGFRASLLVAVLVTATVFVAAIVPRAFAAVATAELSFELGTESPPRLDLSGEGRIGLPASGTGSTAQSMLGGTDSAIEKVPSTLPHPLADGAGAAVWLAKSSTGQSSSKADKSVDLSLRLAIDLAFNERLHYVSGEAPRPWTLEDGTPAVENPIEIAISQKSATEMKLAVGEVVPYSSAALRIAGIYEPDDPENAYWDHAYDLEHPLIIRETGRAPIIQATVYVAPDSIASLREPFAAGVLVAWITVDPSAYSFADRELLATQIRKVTATPVPLPEFGALTLKTSFTDVIKSTEVKVSAAVALVALSLSGLLGVLLATYALSIQTLVRRRRFSLSLASARGASMGQLRGVMAIEAAAISIPGSIAALSVAAMVLPERVGLDGLLAPVALALSPIVLAAILVSPGGLRDSRNDISVRSTSRIRWVLEAALAGAAIVALVLLQRRGLVPSGDVFGVDPLLAATPLLLAASIGLLGLRVFPIPLRAVRAVVRRRPAPVAEVGSARAIRDPAIGAIAALALIVGVSMVMFSTIMISTVDASQQRAATESVGADARVDAHDLPDALLEDIRHLPEVDAAAALTVQENATLTDEAGTTRLDVLLVDPTALAAVRGDLPELGSANQSPRPVLVSQSLADLLQGTEIRLGDISIQPTDVIADSAIPGMPDIWLIIDDDTAAELGMSEQEPRSVLISLDEDYGPADIEAIRSAVLKAQPEQFIESAGIYDVHSELRQRKAAPTTSAIEVSLVLTAGATLIFTMLIIALAAMASAASRNRVVAVMRIVGMTPRQVRALVAWEFGPVAISALLVGAALGIVLPYIVTAVLDLRGFFGGTTLPTPAINPLWIAAAFGIYAVTIVAAVFIAAAIGRRFAPASTLKMGES</sequence>
<organism evidence="9 10">
    <name type="scientific">Agreia pratensis</name>
    <dbReference type="NCBI Taxonomy" id="150121"/>
    <lineage>
        <taxon>Bacteria</taxon>
        <taxon>Bacillati</taxon>
        <taxon>Actinomycetota</taxon>
        <taxon>Actinomycetes</taxon>
        <taxon>Micrococcales</taxon>
        <taxon>Microbacteriaceae</taxon>
        <taxon>Agreia</taxon>
    </lineage>
</organism>
<feature type="transmembrane region" description="Helical" evidence="7">
    <location>
        <begin position="439"/>
        <end position="456"/>
    </location>
</feature>
<dbReference type="Pfam" id="PF02687">
    <property type="entry name" value="FtsX"/>
    <property type="match status" value="1"/>
</dbReference>
<feature type="transmembrane region" description="Helical" evidence="7">
    <location>
        <begin position="366"/>
        <end position="387"/>
    </location>
</feature>